<dbReference type="Proteomes" id="UP000694892">
    <property type="component" value="Chromosome 9_10S"/>
</dbReference>
<protein>
    <submittedName>
        <fullName evidence="1">Uncharacterized protein</fullName>
    </submittedName>
</protein>
<organism evidence="1 2">
    <name type="scientific">Xenopus laevis</name>
    <name type="common">African clawed frog</name>
    <dbReference type="NCBI Taxonomy" id="8355"/>
    <lineage>
        <taxon>Eukaryota</taxon>
        <taxon>Metazoa</taxon>
        <taxon>Chordata</taxon>
        <taxon>Craniata</taxon>
        <taxon>Vertebrata</taxon>
        <taxon>Euteleostomi</taxon>
        <taxon>Amphibia</taxon>
        <taxon>Batrachia</taxon>
        <taxon>Anura</taxon>
        <taxon>Pipoidea</taxon>
        <taxon>Pipidae</taxon>
        <taxon>Xenopodinae</taxon>
        <taxon>Xenopus</taxon>
        <taxon>Xenopus</taxon>
    </lineage>
</organism>
<gene>
    <name evidence="1" type="ORF">XELAEV_18046819mg</name>
</gene>
<name>A0A974H100_XENLA</name>
<dbReference type="EMBL" id="CM004483">
    <property type="protein sequence ID" value="OCT60797.1"/>
    <property type="molecule type" value="Genomic_DNA"/>
</dbReference>
<evidence type="ECO:0000313" key="2">
    <source>
        <dbReference type="Proteomes" id="UP000694892"/>
    </source>
</evidence>
<sequence length="143" mass="16539">MRSEEAAKYPEYCQEQNVQISSPQSSFPGRICQENTEEDSGIWVHGRHLQPIRLTPVLRQFSLWHESQGEVLSTIARKLSEPLAVEMGVWGMDKRTEIVYSDNSNANEWGRMKFSHIQFLHFAFHADCISIHPHPNLFSFHVS</sequence>
<reference evidence="2" key="1">
    <citation type="journal article" date="2016" name="Nature">
        <title>Genome evolution in the allotetraploid frog Xenopus laevis.</title>
        <authorList>
            <person name="Session A.M."/>
            <person name="Uno Y."/>
            <person name="Kwon T."/>
            <person name="Chapman J.A."/>
            <person name="Toyoda A."/>
            <person name="Takahashi S."/>
            <person name="Fukui A."/>
            <person name="Hikosaka A."/>
            <person name="Suzuki A."/>
            <person name="Kondo M."/>
            <person name="van Heeringen S.J."/>
            <person name="Quigley I."/>
            <person name="Heinz S."/>
            <person name="Ogino H."/>
            <person name="Ochi H."/>
            <person name="Hellsten U."/>
            <person name="Lyons J.B."/>
            <person name="Simakov O."/>
            <person name="Putnam N."/>
            <person name="Stites J."/>
            <person name="Kuroki Y."/>
            <person name="Tanaka T."/>
            <person name="Michiue T."/>
            <person name="Watanabe M."/>
            <person name="Bogdanovic O."/>
            <person name="Lister R."/>
            <person name="Georgiou G."/>
            <person name="Paranjpe S.S."/>
            <person name="van Kruijsbergen I."/>
            <person name="Shu S."/>
            <person name="Carlson J."/>
            <person name="Kinoshita T."/>
            <person name="Ohta Y."/>
            <person name="Mawaribuchi S."/>
            <person name="Jenkins J."/>
            <person name="Grimwood J."/>
            <person name="Schmutz J."/>
            <person name="Mitros T."/>
            <person name="Mozaffari S.V."/>
            <person name="Suzuki Y."/>
            <person name="Haramoto Y."/>
            <person name="Yamamoto T.S."/>
            <person name="Takagi C."/>
            <person name="Heald R."/>
            <person name="Miller K."/>
            <person name="Haudenschild C."/>
            <person name="Kitzman J."/>
            <person name="Nakayama T."/>
            <person name="Izutsu Y."/>
            <person name="Robert J."/>
            <person name="Fortriede J."/>
            <person name="Burns K."/>
            <person name="Lotay V."/>
            <person name="Karimi K."/>
            <person name="Yasuoka Y."/>
            <person name="Dichmann D.S."/>
            <person name="Flajnik M.F."/>
            <person name="Houston D.W."/>
            <person name="Shendure J."/>
            <person name="DuPasquier L."/>
            <person name="Vize P.D."/>
            <person name="Zorn A.M."/>
            <person name="Ito M."/>
            <person name="Marcotte E.M."/>
            <person name="Wallingford J.B."/>
            <person name="Ito Y."/>
            <person name="Asashima M."/>
            <person name="Ueno N."/>
            <person name="Matsuda Y."/>
            <person name="Veenstra G.J."/>
            <person name="Fujiyama A."/>
            <person name="Harland R.M."/>
            <person name="Taira M."/>
            <person name="Rokhsar D.S."/>
        </authorList>
    </citation>
    <scope>NUCLEOTIDE SEQUENCE [LARGE SCALE GENOMIC DNA]</scope>
    <source>
        <strain evidence="2">J</strain>
    </source>
</reference>
<proteinExistence type="predicted"/>
<accession>A0A974H100</accession>
<evidence type="ECO:0000313" key="1">
    <source>
        <dbReference type="EMBL" id="OCT60797.1"/>
    </source>
</evidence>
<dbReference type="AlphaFoldDB" id="A0A974H100"/>